<dbReference type="InterPro" id="IPR012422">
    <property type="entry name" value="Cyt_c_oxidase_su4_bac-aa3"/>
</dbReference>
<gene>
    <name evidence="3" type="ORF">NX02_16295</name>
</gene>
<accession>W0AF69</accession>
<reference evidence="3 4" key="1">
    <citation type="submission" date="2013-07" db="EMBL/GenBank/DDBJ databases">
        <title>Completed genome of Sphingomonas sanxanigenens NX02.</title>
        <authorList>
            <person name="Ma T."/>
            <person name="Huang H."/>
            <person name="Wu M."/>
            <person name="Li X."/>
            <person name="Li G."/>
        </authorList>
    </citation>
    <scope>NUCLEOTIDE SEQUENCE [LARGE SCALE GENOMIC DNA]</scope>
    <source>
        <strain evidence="3 4">NX02</strain>
    </source>
</reference>
<proteinExistence type="predicted"/>
<dbReference type="RefSeq" id="WP_025293136.1">
    <property type="nucleotide sequence ID" value="NZ_CP006644.1"/>
</dbReference>
<dbReference type="Proteomes" id="UP000018851">
    <property type="component" value="Chromosome"/>
</dbReference>
<dbReference type="Gene3D" id="1.20.5.160">
    <property type="entry name" value="Bacterial aa3 type cytochrome c oxidase subunit IV"/>
    <property type="match status" value="1"/>
</dbReference>
<keyword evidence="4" id="KW-1185">Reference proteome</keyword>
<keyword evidence="1" id="KW-1133">Transmembrane helix</keyword>
<dbReference type="KEGG" id="ssan:NX02_16295"/>
<feature type="domain" description="Cytochrome c oxidase subunit IV bacterial aa3 type" evidence="2">
    <location>
        <begin position="9"/>
        <end position="39"/>
    </location>
</feature>
<feature type="transmembrane region" description="Helical" evidence="1">
    <location>
        <begin position="21"/>
        <end position="42"/>
    </location>
</feature>
<dbReference type="SUPFAM" id="SSF81469">
    <property type="entry name" value="Bacterial aa3 type cytochrome c oxidase subunit IV"/>
    <property type="match status" value="1"/>
</dbReference>
<dbReference type="PATRIC" id="fig|1123269.5.peg.3190"/>
<dbReference type="EMBL" id="CP006644">
    <property type="protein sequence ID" value="AHE54938.1"/>
    <property type="molecule type" value="Genomic_DNA"/>
</dbReference>
<evidence type="ECO:0000256" key="1">
    <source>
        <dbReference type="SAM" id="Phobius"/>
    </source>
</evidence>
<dbReference type="Pfam" id="PF07835">
    <property type="entry name" value="COX4_pro_2"/>
    <property type="match status" value="1"/>
</dbReference>
<keyword evidence="1" id="KW-0472">Membrane</keyword>
<name>W0AF69_9SPHN</name>
<evidence type="ECO:0000313" key="3">
    <source>
        <dbReference type="EMBL" id="AHE54938.1"/>
    </source>
</evidence>
<sequence length="43" mass="4584">MASDNSGEFAQHRQTYDGFMVMVKWGTAAAVIVAAIVIILIAS</sequence>
<dbReference type="HOGENOM" id="CLU_216935_1_0_5"/>
<protein>
    <recommendedName>
        <fullName evidence="2">Cytochrome c oxidase subunit IV bacterial aa3 type domain-containing protein</fullName>
    </recommendedName>
</protein>
<evidence type="ECO:0000259" key="2">
    <source>
        <dbReference type="Pfam" id="PF07835"/>
    </source>
</evidence>
<dbReference type="STRING" id="1123269.NX02_16295"/>
<organism evidence="3 4">
    <name type="scientific">Sphingomonas sanxanigenens DSM 19645 = NX02</name>
    <dbReference type="NCBI Taxonomy" id="1123269"/>
    <lineage>
        <taxon>Bacteria</taxon>
        <taxon>Pseudomonadati</taxon>
        <taxon>Pseudomonadota</taxon>
        <taxon>Alphaproteobacteria</taxon>
        <taxon>Sphingomonadales</taxon>
        <taxon>Sphingomonadaceae</taxon>
        <taxon>Sphingomonas</taxon>
    </lineage>
</organism>
<dbReference type="AlphaFoldDB" id="W0AF69"/>
<keyword evidence="1" id="KW-0812">Transmembrane</keyword>
<evidence type="ECO:0000313" key="4">
    <source>
        <dbReference type="Proteomes" id="UP000018851"/>
    </source>
</evidence>
<dbReference type="InterPro" id="IPR036596">
    <property type="entry name" value="Cyt-C_aa3_sf"/>
</dbReference>